<evidence type="ECO:0000256" key="13">
    <source>
        <dbReference type="ARBA" id="ARBA00023284"/>
    </source>
</evidence>
<dbReference type="GO" id="GO:0015035">
    <property type="term" value="F:protein-disulfide reductase activity"/>
    <property type="evidence" value="ECO:0007669"/>
    <property type="project" value="UniProtKB-UniRule"/>
</dbReference>
<reference evidence="16" key="1">
    <citation type="submission" date="2024-07" db="EMBL/GenBank/DDBJ databases">
        <title>Identification and characteristics of a novel species of coltsfoot's symbiotic bacteria.</title>
        <authorList>
            <person name="Juszczyk A."/>
            <person name="Jasielczuk I."/>
            <person name="Gurgul A."/>
            <person name="Rogala M."/>
            <person name="Kowalczyk A."/>
            <person name="Szmatola T."/>
            <person name="Kosecka-Strojek M."/>
            <person name="Arent Z."/>
            <person name="Latowski D."/>
        </authorList>
    </citation>
    <scope>NUCLEOTIDE SEQUENCE</scope>
    <source>
        <strain evidence="16">Hg7Tf</strain>
    </source>
</reference>
<evidence type="ECO:0000256" key="3">
    <source>
        <dbReference type="ARBA" id="ARBA00022448"/>
    </source>
</evidence>
<evidence type="ECO:0000256" key="15">
    <source>
        <dbReference type="SAM" id="Phobius"/>
    </source>
</evidence>
<evidence type="ECO:0000256" key="12">
    <source>
        <dbReference type="ARBA" id="ARBA00023186"/>
    </source>
</evidence>
<comment type="caution">
    <text evidence="14">Lacks conserved residue(s) required for the propagation of feature annotation.</text>
</comment>
<keyword evidence="8 14" id="KW-1133">Transmembrane helix</keyword>
<dbReference type="InterPro" id="IPR003752">
    <property type="entry name" value="DiS_bond_form_DsbB/BdbC"/>
</dbReference>
<evidence type="ECO:0000256" key="1">
    <source>
        <dbReference type="ARBA" id="ARBA00004429"/>
    </source>
</evidence>
<feature type="topological domain" description="Cytoplasmic" evidence="14">
    <location>
        <begin position="1"/>
        <end position="9"/>
    </location>
</feature>
<evidence type="ECO:0000256" key="4">
    <source>
        <dbReference type="ARBA" id="ARBA00022475"/>
    </source>
</evidence>
<keyword evidence="12 14" id="KW-0143">Chaperone</keyword>
<comment type="similarity">
    <text evidence="2 14">Belongs to the DsbB family.</text>
</comment>
<dbReference type="SUPFAM" id="SSF158442">
    <property type="entry name" value="DsbB-like"/>
    <property type="match status" value="1"/>
</dbReference>
<dbReference type="HAMAP" id="MF_00286">
    <property type="entry name" value="DsbB"/>
    <property type="match status" value="1"/>
</dbReference>
<dbReference type="PANTHER" id="PTHR36570:SF3">
    <property type="entry name" value="DISULFIDE BOND FORMATION PROTEIN B"/>
    <property type="match status" value="1"/>
</dbReference>
<feature type="topological domain" description="Cytoplasmic" evidence="14">
    <location>
        <begin position="62"/>
        <end position="67"/>
    </location>
</feature>
<accession>A0AB39I006</accession>
<feature type="transmembrane region" description="Helical" evidence="15">
    <location>
        <begin position="40"/>
        <end position="57"/>
    </location>
</feature>
<comment type="function">
    <text evidence="14">Required for disulfide bond formation in some periplasmic proteins. Acts by oxidizing the DsbA protein.</text>
</comment>
<protein>
    <recommendedName>
        <fullName evidence="14">Disulfide bond formation protein B</fullName>
    </recommendedName>
    <alternativeName>
        <fullName evidence="14">Disulfide oxidoreductase</fullName>
    </alternativeName>
</protein>
<sequence>MSLARLRSMFLPALLVSVLMLASAFYLEWGMALEPCPLCYSQRLLLAGYALVCLCAVMQAPGYFGTRIYAALALCFAMGGALLAARHVWLQSTPPVNIGCEPAMRYFIENLPLSQLLKVMVLGSPECVPINWSFLDLTIPEWSLLSFVLLAALPIIRLFAHRRSVVSSQVKN</sequence>
<dbReference type="AlphaFoldDB" id="A0AB39I006"/>
<feature type="transmembrane region" description="Helical" evidence="15">
    <location>
        <begin position="142"/>
        <end position="160"/>
    </location>
</feature>
<proteinExistence type="inferred from homology"/>
<gene>
    <name evidence="14" type="primary">dsbB</name>
    <name evidence="16" type="ORF">AB4Y39_21145</name>
</gene>
<evidence type="ECO:0000256" key="8">
    <source>
        <dbReference type="ARBA" id="ARBA00022989"/>
    </source>
</evidence>
<dbReference type="RefSeq" id="WP_101293181.1">
    <property type="nucleotide sequence ID" value="NZ_CP162607.1"/>
</dbReference>
<keyword evidence="4 14" id="KW-1003">Cell membrane</keyword>
<keyword evidence="3 14" id="KW-0813">Transport</keyword>
<dbReference type="GO" id="GO:0005886">
    <property type="term" value="C:plasma membrane"/>
    <property type="evidence" value="ECO:0007669"/>
    <property type="project" value="UniProtKB-SubCell"/>
</dbReference>
<feature type="disulfide bond" description="Redox-active" evidence="14">
    <location>
        <begin position="36"/>
        <end position="39"/>
    </location>
</feature>
<feature type="topological domain" description="Cytoplasmic" evidence="14">
    <location>
        <begin position="161"/>
        <end position="172"/>
    </location>
</feature>
<keyword evidence="11 14" id="KW-1015">Disulfide bond</keyword>
<dbReference type="EMBL" id="CP162607">
    <property type="protein sequence ID" value="XDK36187.1"/>
    <property type="molecule type" value="Genomic_DNA"/>
</dbReference>
<feature type="topological domain" description="Periplasmic" evidence="14">
    <location>
        <begin position="27"/>
        <end position="44"/>
    </location>
</feature>
<keyword evidence="10 14" id="KW-0472">Membrane</keyword>
<keyword evidence="6 14" id="KW-0812">Transmembrane</keyword>
<evidence type="ECO:0000256" key="2">
    <source>
        <dbReference type="ARBA" id="ARBA00008823"/>
    </source>
</evidence>
<feature type="transmembrane region" description="Helical" evidence="15">
    <location>
        <begin position="69"/>
        <end position="89"/>
    </location>
</feature>
<dbReference type="InterPro" id="IPR050183">
    <property type="entry name" value="DsbB"/>
</dbReference>
<evidence type="ECO:0000256" key="7">
    <source>
        <dbReference type="ARBA" id="ARBA00022982"/>
    </source>
</evidence>
<keyword evidence="13 14" id="KW-0676">Redox-active center</keyword>
<dbReference type="Pfam" id="PF02600">
    <property type="entry name" value="DsbB"/>
    <property type="match status" value="1"/>
</dbReference>
<evidence type="ECO:0000256" key="14">
    <source>
        <dbReference type="HAMAP-Rule" id="MF_00286"/>
    </source>
</evidence>
<evidence type="ECO:0000256" key="6">
    <source>
        <dbReference type="ARBA" id="ARBA00022692"/>
    </source>
</evidence>
<organism evidence="16">
    <name type="scientific">Pseudomonas sp. Hg7Tf</name>
    <dbReference type="NCBI Taxonomy" id="3236988"/>
    <lineage>
        <taxon>Bacteria</taxon>
        <taxon>Pseudomonadati</taxon>
        <taxon>Pseudomonadota</taxon>
        <taxon>Gammaproteobacteria</taxon>
        <taxon>Pseudomonadales</taxon>
        <taxon>Pseudomonadaceae</taxon>
        <taxon>Pseudomonas</taxon>
    </lineage>
</organism>
<name>A0AB39I006_9PSED</name>
<evidence type="ECO:0000256" key="5">
    <source>
        <dbReference type="ARBA" id="ARBA00022519"/>
    </source>
</evidence>
<keyword evidence="9 14" id="KW-0560">Oxidoreductase</keyword>
<dbReference type="InterPro" id="IPR023380">
    <property type="entry name" value="DsbB-like_sf"/>
</dbReference>
<keyword evidence="7 14" id="KW-0249">Electron transport</keyword>
<keyword evidence="5" id="KW-0997">Cell inner membrane</keyword>
<dbReference type="InterPro" id="IPR022920">
    <property type="entry name" value="Disulphide_bond_form_DsbB"/>
</dbReference>
<dbReference type="GO" id="GO:0006457">
    <property type="term" value="P:protein folding"/>
    <property type="evidence" value="ECO:0007669"/>
    <property type="project" value="InterPro"/>
</dbReference>
<dbReference type="PANTHER" id="PTHR36570">
    <property type="entry name" value="DISULFIDE BOND FORMATION PROTEIN B"/>
    <property type="match status" value="1"/>
</dbReference>
<evidence type="ECO:0000256" key="11">
    <source>
        <dbReference type="ARBA" id="ARBA00023157"/>
    </source>
</evidence>
<evidence type="ECO:0000256" key="9">
    <source>
        <dbReference type="ARBA" id="ARBA00023002"/>
    </source>
</evidence>
<evidence type="ECO:0000313" key="16">
    <source>
        <dbReference type="EMBL" id="XDK36187.1"/>
    </source>
</evidence>
<dbReference type="GO" id="GO:0009055">
    <property type="term" value="F:electron transfer activity"/>
    <property type="evidence" value="ECO:0007669"/>
    <property type="project" value="UniProtKB-UniRule"/>
</dbReference>
<comment type="subcellular location">
    <subcellularLocation>
        <location evidence="1">Cell inner membrane</location>
        <topology evidence="1">Multi-pass membrane protein</topology>
    </subcellularLocation>
    <subcellularLocation>
        <location evidence="14">Cell membrane</location>
        <topology evidence="14">Multi-pass membrane protein</topology>
    </subcellularLocation>
</comment>
<evidence type="ECO:0000256" key="10">
    <source>
        <dbReference type="ARBA" id="ARBA00023136"/>
    </source>
</evidence>
<dbReference type="Gene3D" id="1.20.1550.10">
    <property type="entry name" value="DsbB-like"/>
    <property type="match status" value="1"/>
</dbReference>